<sequence length="528" mass="60490">MKHIKLFLFILFLPLIFVGCNKNALSDSSKILPPENYNMPLEGVWIADKYYADQSSSDISKIKSEMEKIVSFSKNKITFFDDVCRNPKYKIKTVNAQNYFIGNYSIKPESLDIHKDTIQIVTVTYHENFLASFAILDENRILTCKNGTFFRLSKNKQLSSSETDFDTTLDDKDSIESDIAKNSKVTNEYNNSVYPYKLSHQFNSGVLLGLKSYKPATYKIPYKYSTSQEVEPVYRTLWINFNGDSVVSNNELPYILAPRPNGFWKVESKRTVNVDNSYVKDHIYAYPIEKNSEDILNNDISIKKNSYSLANITFVGSDYISLELNNGGYNNSTNTTYKYSFLNTVPLDMVNASTLQAVSIDKLLGEQGIKALKQGAATYLNSLNYDSRQKLENFPRMYNFGLNRKNGKWNLIGRLNHSSEAYKDMFGDFDIPIMASKELIRYDSLYPTWNIIKERVSNALDAYSPPNRNFVLVVTKSQILIYDIVNENLGKKPLKIIPLKSGESVIMSQWSIGKYVKIWDDQVKSLLK</sequence>
<gene>
    <name evidence="1" type="ORF">OW729_11315</name>
</gene>
<name>A0ABT4DC06_9CLOT</name>
<evidence type="ECO:0000313" key="1">
    <source>
        <dbReference type="EMBL" id="MCY6959193.1"/>
    </source>
</evidence>
<dbReference type="PROSITE" id="PS51257">
    <property type="entry name" value="PROKAR_LIPOPROTEIN"/>
    <property type="match status" value="1"/>
</dbReference>
<dbReference type="RefSeq" id="WP_268061618.1">
    <property type="nucleotide sequence ID" value="NZ_JAPQFJ010000011.1"/>
</dbReference>
<evidence type="ECO:0000313" key="2">
    <source>
        <dbReference type="Proteomes" id="UP001144612"/>
    </source>
</evidence>
<reference evidence="1" key="1">
    <citation type="submission" date="2022-12" db="EMBL/GenBank/DDBJ databases">
        <title>Clostridium sp. nov., isolated from industrial wastewater.</title>
        <authorList>
            <person name="Jiayan W."/>
        </authorList>
    </citation>
    <scope>NUCLEOTIDE SEQUENCE</scope>
    <source>
        <strain evidence="1">ZC22-4</strain>
    </source>
</reference>
<protein>
    <recommendedName>
        <fullName evidence="3">Lipoprotein</fullName>
    </recommendedName>
</protein>
<proteinExistence type="predicted"/>
<comment type="caution">
    <text evidence="1">The sequence shown here is derived from an EMBL/GenBank/DDBJ whole genome shotgun (WGS) entry which is preliminary data.</text>
</comment>
<accession>A0ABT4DC06</accession>
<dbReference type="EMBL" id="JAPQFJ010000011">
    <property type="protein sequence ID" value="MCY6959193.1"/>
    <property type="molecule type" value="Genomic_DNA"/>
</dbReference>
<dbReference type="Proteomes" id="UP001144612">
    <property type="component" value="Unassembled WGS sequence"/>
</dbReference>
<evidence type="ECO:0008006" key="3">
    <source>
        <dbReference type="Google" id="ProtNLM"/>
    </source>
</evidence>
<organism evidence="1 2">
    <name type="scientific">Clostridium brassicae</name>
    <dbReference type="NCBI Taxonomy" id="2999072"/>
    <lineage>
        <taxon>Bacteria</taxon>
        <taxon>Bacillati</taxon>
        <taxon>Bacillota</taxon>
        <taxon>Clostridia</taxon>
        <taxon>Eubacteriales</taxon>
        <taxon>Clostridiaceae</taxon>
        <taxon>Clostridium</taxon>
    </lineage>
</organism>
<keyword evidence="2" id="KW-1185">Reference proteome</keyword>